<proteinExistence type="predicted"/>
<organism evidence="1 3">
    <name type="scientific">Pyrobaculum aerophilum</name>
    <dbReference type="NCBI Taxonomy" id="13773"/>
    <lineage>
        <taxon>Archaea</taxon>
        <taxon>Thermoproteota</taxon>
        <taxon>Thermoprotei</taxon>
        <taxon>Thermoproteales</taxon>
        <taxon>Thermoproteaceae</taxon>
        <taxon>Pyrobaculum</taxon>
    </lineage>
</organism>
<evidence type="ECO:0000313" key="4">
    <source>
        <dbReference type="Proteomes" id="UP000257123"/>
    </source>
</evidence>
<dbReference type="EMBL" id="NMUE01000002">
    <property type="protein sequence ID" value="RFA98278.1"/>
    <property type="molecule type" value="Genomic_DNA"/>
</dbReference>
<accession>A0A371QY18</accession>
<evidence type="ECO:0000313" key="2">
    <source>
        <dbReference type="EMBL" id="RFA98278.1"/>
    </source>
</evidence>
<comment type="caution">
    <text evidence="1">The sequence shown here is derived from an EMBL/GenBank/DDBJ whole genome shotgun (WGS) entry which is preliminary data.</text>
</comment>
<dbReference type="EMBL" id="NMUF01000055">
    <property type="protein sequence ID" value="RFA95564.1"/>
    <property type="molecule type" value="Genomic_DNA"/>
</dbReference>
<name>A0A371QY18_9CREN</name>
<reference evidence="3 4" key="1">
    <citation type="submission" date="2017-07" db="EMBL/GenBank/DDBJ databases">
        <title>Draft genome sequence of aerobic hyperthermophilic archaea, Pyrobaculum aerophilum YKB31 and YKB32.</title>
        <authorList>
            <person name="Mochizuki T."/>
            <person name="Berliner A.J."/>
            <person name="Yoshida-Takashima Y."/>
            <person name="Takaki Y."/>
            <person name="Nunoura T."/>
            <person name="Takai K."/>
        </authorList>
    </citation>
    <scope>NUCLEOTIDE SEQUENCE [LARGE SCALE GENOMIC DNA]</scope>
    <source>
        <strain evidence="2 4">YKB31</strain>
        <strain evidence="1 3">YKB32</strain>
    </source>
</reference>
<sequence length="133" mass="14121">MTGVDALPALGVEPGICGDALKVAEERLAGTGLETYVAKLSEMDLGKLSETAVELVVKSLVDGVNYVSMFYIAVLRAVRDVCPREFGNAAALLAVLGFDALWMALGRVVEMSGMDPQLLKTLFEISKSAQPSK</sequence>
<dbReference type="AlphaFoldDB" id="A0A371QY18"/>
<gene>
    <name evidence="2" type="ORF">CGL51_00935</name>
    <name evidence="1" type="ORF">CGL52_12715</name>
</gene>
<dbReference type="Proteomes" id="UP000257123">
    <property type="component" value="Unassembled WGS sequence"/>
</dbReference>
<dbReference type="Proteomes" id="UP000256877">
    <property type="component" value="Unassembled WGS sequence"/>
</dbReference>
<evidence type="ECO:0000313" key="3">
    <source>
        <dbReference type="Proteomes" id="UP000256877"/>
    </source>
</evidence>
<dbReference type="RefSeq" id="WP_116420342.1">
    <property type="nucleotide sequence ID" value="NZ_NMUE01000002.1"/>
</dbReference>
<protein>
    <submittedName>
        <fullName evidence="1">Uncharacterized protein</fullName>
    </submittedName>
</protein>
<evidence type="ECO:0000313" key="1">
    <source>
        <dbReference type="EMBL" id="RFA95564.1"/>
    </source>
</evidence>